<protein>
    <submittedName>
        <fullName evidence="2">Uncharacterized protein</fullName>
    </submittedName>
</protein>
<accession>A0AAU8ATW1</accession>
<keyword evidence="1" id="KW-0472">Membrane</keyword>
<evidence type="ECO:0000313" key="2">
    <source>
        <dbReference type="EMBL" id="XCD03258.1"/>
    </source>
</evidence>
<dbReference type="EMBL" id="PP511335">
    <property type="protein sequence ID" value="XCD03258.1"/>
    <property type="molecule type" value="Genomic_DNA"/>
</dbReference>
<keyword evidence="1" id="KW-0812">Transmembrane</keyword>
<evidence type="ECO:0000256" key="1">
    <source>
        <dbReference type="SAM" id="Phobius"/>
    </source>
</evidence>
<organism evidence="2">
    <name type="scientific">Dulem virus 231</name>
    <dbReference type="NCBI Taxonomy" id="3145708"/>
    <lineage>
        <taxon>Viruses</taxon>
        <taxon>Monodnaviria</taxon>
        <taxon>Sangervirae</taxon>
        <taxon>Phixviricota</taxon>
        <taxon>Malgrandaviricetes</taxon>
        <taxon>Petitvirales</taxon>
        <taxon>Microviridae</taxon>
        <taxon>Microvirus</taxon>
    </lineage>
</organism>
<sequence>MSLLFLPDGVEWFIIIPFLVLFVIICYVLISIGRYFNRK</sequence>
<name>A0AAU8ATW1_9VIRU</name>
<reference evidence="2" key="1">
    <citation type="submission" date="2024-03" db="EMBL/GenBank/DDBJ databases">
        <title>Diverse circular DNA viruses in blood, oral, and fecal samples of captive lemurs.</title>
        <authorList>
            <person name="Paietta E.N."/>
            <person name="Kraberger S."/>
            <person name="Lund M.C."/>
            <person name="Custer J.M."/>
            <person name="Vargas K.M."/>
            <person name="Ehmke E.E."/>
            <person name="Yoder A.D."/>
            <person name="Varsani A."/>
        </authorList>
    </citation>
    <scope>NUCLEOTIDE SEQUENCE</scope>
    <source>
        <strain evidence="2">Duke_18_36</strain>
    </source>
</reference>
<proteinExistence type="predicted"/>
<keyword evidence="1" id="KW-1133">Transmembrane helix</keyword>
<feature type="transmembrane region" description="Helical" evidence="1">
    <location>
        <begin position="12"/>
        <end position="36"/>
    </location>
</feature>